<organism evidence="1 2">
    <name type="scientific">Bdellovibrio bacteriovorus</name>
    <dbReference type="NCBI Taxonomy" id="959"/>
    <lineage>
        <taxon>Bacteria</taxon>
        <taxon>Pseudomonadati</taxon>
        <taxon>Bdellovibrionota</taxon>
        <taxon>Bdellovibrionia</taxon>
        <taxon>Bdellovibrionales</taxon>
        <taxon>Pseudobdellovibrionaceae</taxon>
        <taxon>Bdellovibrio</taxon>
    </lineage>
</organism>
<name>A0A1Z3N6C9_BDEBC</name>
<evidence type="ECO:0008006" key="3">
    <source>
        <dbReference type="Google" id="ProtNLM"/>
    </source>
</evidence>
<dbReference type="EMBL" id="CP020946">
    <property type="protein sequence ID" value="ASD63024.1"/>
    <property type="molecule type" value="Genomic_DNA"/>
</dbReference>
<proteinExistence type="predicted"/>
<accession>A0A1Z3N6C9</accession>
<dbReference type="Proteomes" id="UP000197003">
    <property type="component" value="Chromosome"/>
</dbReference>
<dbReference type="AlphaFoldDB" id="A0A1Z3N6C9"/>
<evidence type="ECO:0000313" key="1">
    <source>
        <dbReference type="EMBL" id="ASD63024.1"/>
    </source>
</evidence>
<reference evidence="1 2" key="1">
    <citation type="submission" date="2017-04" db="EMBL/GenBank/DDBJ databases">
        <title>Whole genome sequence of Bdellovibrio bacteriovorus strain SSB218315.</title>
        <authorList>
            <person name="Oyedara O."/>
            <person name="Rodriguez-Perez M.A."/>
        </authorList>
    </citation>
    <scope>NUCLEOTIDE SEQUENCE [LARGE SCALE GENOMIC DNA]</scope>
    <source>
        <strain evidence="1 2">SSB218315</strain>
    </source>
</reference>
<sequence>MRDPKEYPTLLLIHNLWTRGSDIMSIFSALSDRGLKSRTGKEWSYGVIKSIGQRIESGAIVLQSGKLALSESFLKGTSSASKVLTKKRKG</sequence>
<protein>
    <recommendedName>
        <fullName evidence="3">Recombinase domain-containing protein</fullName>
    </recommendedName>
</protein>
<gene>
    <name evidence="1" type="ORF">B9G79_05295</name>
</gene>
<evidence type="ECO:0000313" key="2">
    <source>
        <dbReference type="Proteomes" id="UP000197003"/>
    </source>
</evidence>